<dbReference type="SUPFAM" id="SSF56349">
    <property type="entry name" value="DNA breaking-rejoining enzymes"/>
    <property type="match status" value="1"/>
</dbReference>
<dbReference type="Gene3D" id="1.10.150.130">
    <property type="match status" value="1"/>
</dbReference>
<dbReference type="Gene3D" id="1.10.443.10">
    <property type="entry name" value="Intergrase catalytic core"/>
    <property type="match status" value="1"/>
</dbReference>
<reference evidence="8 9" key="1">
    <citation type="submission" date="2015-05" db="EMBL/GenBank/DDBJ databases">
        <title>Comparison of genome.</title>
        <authorList>
            <person name="Zheng Z."/>
            <person name="Sun M."/>
        </authorList>
    </citation>
    <scope>NUCLEOTIDE SEQUENCE [LARGE SCALE GENOMIC DNA]</scope>
    <source>
        <strain evidence="8 9">G25-74</strain>
    </source>
</reference>
<dbReference type="CDD" id="cd01189">
    <property type="entry name" value="INT_ICEBs1_C_like"/>
    <property type="match status" value="1"/>
</dbReference>
<keyword evidence="2" id="KW-0229">DNA integration</keyword>
<evidence type="ECO:0000256" key="5">
    <source>
        <dbReference type="PROSITE-ProRule" id="PRU01248"/>
    </source>
</evidence>
<dbReference type="STRING" id="217031.ABB05_07295"/>
<feature type="domain" description="Core-binding (CB)" evidence="7">
    <location>
        <begin position="56"/>
        <end position="139"/>
    </location>
</feature>
<dbReference type="AlphaFoldDB" id="A0A177ZXK0"/>
<dbReference type="InterPro" id="IPR028259">
    <property type="entry name" value="AP2-like_int_N"/>
</dbReference>
<keyword evidence="3 5" id="KW-0238">DNA-binding</keyword>
<dbReference type="InterPro" id="IPR050808">
    <property type="entry name" value="Phage_Integrase"/>
</dbReference>
<dbReference type="InterPro" id="IPR013762">
    <property type="entry name" value="Integrase-like_cat_sf"/>
</dbReference>
<dbReference type="Pfam" id="PF14657">
    <property type="entry name" value="Arm-DNA-bind_4"/>
    <property type="match status" value="1"/>
</dbReference>
<keyword evidence="9" id="KW-1185">Reference proteome</keyword>
<dbReference type="GO" id="GO:0015074">
    <property type="term" value="P:DNA integration"/>
    <property type="evidence" value="ECO:0007669"/>
    <property type="project" value="UniProtKB-KW"/>
</dbReference>
<accession>A0A177ZXK0</accession>
<dbReference type="Proteomes" id="UP000077881">
    <property type="component" value="Unassembled WGS sequence"/>
</dbReference>
<evidence type="ECO:0000313" key="8">
    <source>
        <dbReference type="EMBL" id="OAK72655.1"/>
    </source>
</evidence>
<gene>
    <name evidence="8" type="ORF">ABB05_07295</name>
</gene>
<dbReference type="InterPro" id="IPR010998">
    <property type="entry name" value="Integrase_recombinase_N"/>
</dbReference>
<dbReference type="PROSITE" id="PS51900">
    <property type="entry name" value="CB"/>
    <property type="match status" value="1"/>
</dbReference>
<evidence type="ECO:0000259" key="7">
    <source>
        <dbReference type="PROSITE" id="PS51900"/>
    </source>
</evidence>
<organism evidence="8 9">
    <name type="scientific">Lederbergia galactosidilytica</name>
    <dbReference type="NCBI Taxonomy" id="217031"/>
    <lineage>
        <taxon>Bacteria</taxon>
        <taxon>Bacillati</taxon>
        <taxon>Bacillota</taxon>
        <taxon>Bacilli</taxon>
        <taxon>Bacillales</taxon>
        <taxon>Bacillaceae</taxon>
        <taxon>Lederbergia</taxon>
    </lineage>
</organism>
<dbReference type="PANTHER" id="PTHR30629">
    <property type="entry name" value="PROPHAGE INTEGRASE"/>
    <property type="match status" value="1"/>
</dbReference>
<comment type="similarity">
    <text evidence="1">Belongs to the 'phage' integrase family.</text>
</comment>
<dbReference type="InterPro" id="IPR044068">
    <property type="entry name" value="CB"/>
</dbReference>
<keyword evidence="4" id="KW-0233">DNA recombination</keyword>
<feature type="domain" description="Tyr recombinase" evidence="6">
    <location>
        <begin position="162"/>
        <end position="359"/>
    </location>
</feature>
<name>A0A177ZXK0_9BACI</name>
<dbReference type="InterPro" id="IPR011010">
    <property type="entry name" value="DNA_brk_join_enz"/>
</dbReference>
<dbReference type="GO" id="GO:0006310">
    <property type="term" value="P:DNA recombination"/>
    <property type="evidence" value="ECO:0007669"/>
    <property type="project" value="UniProtKB-KW"/>
</dbReference>
<proteinExistence type="inferred from homology"/>
<comment type="caution">
    <text evidence="8">The sequence shown here is derived from an EMBL/GenBank/DDBJ whole genome shotgun (WGS) entry which is preliminary data.</text>
</comment>
<dbReference type="EMBL" id="LDJR01000034">
    <property type="protein sequence ID" value="OAK72655.1"/>
    <property type="molecule type" value="Genomic_DNA"/>
</dbReference>
<evidence type="ECO:0000256" key="2">
    <source>
        <dbReference type="ARBA" id="ARBA00022908"/>
    </source>
</evidence>
<dbReference type="GO" id="GO:0003677">
    <property type="term" value="F:DNA binding"/>
    <property type="evidence" value="ECO:0007669"/>
    <property type="project" value="UniProtKB-UniRule"/>
</dbReference>
<dbReference type="Pfam" id="PF00589">
    <property type="entry name" value="Phage_integrase"/>
    <property type="match status" value="1"/>
</dbReference>
<dbReference type="PATRIC" id="fig|217031.6.peg.1567"/>
<dbReference type="InterPro" id="IPR002104">
    <property type="entry name" value="Integrase_catalytic"/>
</dbReference>
<protein>
    <submittedName>
        <fullName evidence="8">Integrase</fullName>
    </submittedName>
</protein>
<dbReference type="OrthoDB" id="9803188at2"/>
<evidence type="ECO:0000259" key="6">
    <source>
        <dbReference type="PROSITE" id="PS51898"/>
    </source>
</evidence>
<dbReference type="RefSeq" id="WP_064467871.1">
    <property type="nucleotide sequence ID" value="NZ_LDJR01000034.1"/>
</dbReference>
<evidence type="ECO:0000256" key="1">
    <source>
        <dbReference type="ARBA" id="ARBA00008857"/>
    </source>
</evidence>
<sequence length="364" mass="42386">MATFQKRGKTWQYTISRYTNGKYDPIRKGGFRTKGEAKVVADDIEYKLSKGLRIHNEPIPLAKHFEDWFTLYKTDLTTQTLNHYKDTLRYIEEYFADKAIQNITRNDYQEFLNVYGEKYSKEVMLKVNGHIKAAAEHAMEDEIIRINFANRVKVTGKPAKNKKEKHLEFDESELLYDALFERLKSGLSYYAVLLLLVSGIRFEELVGLTRNDFDFDNNSINVEKTWGYKKSMPKGFGPTKNDQSERIIGIDPKVMKEFKKLFMQMPDNIQRLVFFSPSSKYKCLSNNAVNKSLKKTLDDLNIKNIITAHGLRHTHASALIYKKASIIYVSERLGHSSPDITYRRYAHVMKELRIEDEAIAVNIY</sequence>
<evidence type="ECO:0000313" key="9">
    <source>
        <dbReference type="Proteomes" id="UP000077881"/>
    </source>
</evidence>
<dbReference type="InterPro" id="IPR004107">
    <property type="entry name" value="Integrase_SAM-like_N"/>
</dbReference>
<evidence type="ECO:0000256" key="3">
    <source>
        <dbReference type="ARBA" id="ARBA00023125"/>
    </source>
</evidence>
<dbReference type="Pfam" id="PF14659">
    <property type="entry name" value="Phage_int_SAM_3"/>
    <property type="match status" value="1"/>
</dbReference>
<dbReference type="PROSITE" id="PS51898">
    <property type="entry name" value="TYR_RECOMBINASE"/>
    <property type="match status" value="1"/>
</dbReference>
<evidence type="ECO:0000256" key="4">
    <source>
        <dbReference type="ARBA" id="ARBA00023172"/>
    </source>
</evidence>
<dbReference type="PANTHER" id="PTHR30629:SF2">
    <property type="entry name" value="PROPHAGE INTEGRASE INTS-RELATED"/>
    <property type="match status" value="1"/>
</dbReference>